<protein>
    <submittedName>
        <fullName evidence="2">Uncharacterized protein conserved in bacteria</fullName>
    </submittedName>
</protein>
<feature type="transmembrane region" description="Helical" evidence="1">
    <location>
        <begin position="105"/>
        <end position="127"/>
    </location>
</feature>
<reference evidence="2 3" key="1">
    <citation type="journal article" date="2005" name="Nucleic Acids Res.">
        <title>Genomic blueprint of Hahella chejuensis, a marine microbe producing an algicidal agent.</title>
        <authorList>
            <person name="Jeong H."/>
            <person name="Yim J.H."/>
            <person name="Lee C."/>
            <person name="Choi S.-H."/>
            <person name="Park Y.K."/>
            <person name="Yoon S.H."/>
            <person name="Hur C.-G."/>
            <person name="Kang H.-Y."/>
            <person name="Kim D."/>
            <person name="Lee H.H."/>
            <person name="Park K.H."/>
            <person name="Park S.-H."/>
            <person name="Park H.-S."/>
            <person name="Lee H.K."/>
            <person name="Oh T.K."/>
            <person name="Kim J.F."/>
        </authorList>
    </citation>
    <scope>NUCLEOTIDE SEQUENCE [LARGE SCALE GENOMIC DNA]</scope>
    <source>
        <strain evidence="2 3">KCTC 2396</strain>
    </source>
</reference>
<keyword evidence="1" id="KW-1133">Transmembrane helix</keyword>
<dbReference type="STRING" id="349521.HCH_04154"/>
<dbReference type="RefSeq" id="WP_011397930.1">
    <property type="nucleotide sequence ID" value="NC_007645.1"/>
</dbReference>
<dbReference type="HOGENOM" id="CLU_096404_0_0_6"/>
<name>Q2SER1_HAHCH</name>
<dbReference type="KEGG" id="hch:HCH_04154"/>
<dbReference type="Proteomes" id="UP000000238">
    <property type="component" value="Chromosome"/>
</dbReference>
<dbReference type="OrthoDB" id="5298046at2"/>
<sequence length="252" mass="27719">MSRSMRYKNATVCDHLASQYVAGAMSARVRRRMETLMRDYREMDTAVAHWSDLMTPMQESLPAQQPPADLWAKIDAATAPAAKPQRAQAPVAKTSWLASFWENLAVWRFSAMAGTVASVVFAAALLWNVMGGAPGRGADYMAPMSRNGQVALVISAYKGEEPGTSQLVTQWSKRFQDKPSGPLHLWAEKMDDHSLVYLGQIDSGKENWTLTSAEWKVIANSSRLLINDNPATLDVAAVAFEGPCVQLNAWKS</sequence>
<evidence type="ECO:0000313" key="2">
    <source>
        <dbReference type="EMBL" id="ABC30863.1"/>
    </source>
</evidence>
<keyword evidence="3" id="KW-1185">Reference proteome</keyword>
<keyword evidence="1" id="KW-0472">Membrane</keyword>
<dbReference type="eggNOG" id="COG5343">
    <property type="taxonomic scope" value="Bacteria"/>
</dbReference>
<accession>Q2SER1</accession>
<dbReference type="EMBL" id="CP000155">
    <property type="protein sequence ID" value="ABC30863.1"/>
    <property type="molecule type" value="Genomic_DNA"/>
</dbReference>
<gene>
    <name evidence="2" type="ordered locus">HCH_04154</name>
</gene>
<proteinExistence type="predicted"/>
<dbReference type="AlphaFoldDB" id="Q2SER1"/>
<evidence type="ECO:0000256" key="1">
    <source>
        <dbReference type="SAM" id="Phobius"/>
    </source>
</evidence>
<evidence type="ECO:0000313" key="3">
    <source>
        <dbReference type="Proteomes" id="UP000000238"/>
    </source>
</evidence>
<keyword evidence="1" id="KW-0812">Transmembrane</keyword>
<organism evidence="2 3">
    <name type="scientific">Hahella chejuensis (strain KCTC 2396)</name>
    <dbReference type="NCBI Taxonomy" id="349521"/>
    <lineage>
        <taxon>Bacteria</taxon>
        <taxon>Pseudomonadati</taxon>
        <taxon>Pseudomonadota</taxon>
        <taxon>Gammaproteobacteria</taxon>
        <taxon>Oceanospirillales</taxon>
        <taxon>Hahellaceae</taxon>
        <taxon>Hahella</taxon>
    </lineage>
</organism>